<sequence>MATQRQKQQRPLSSNGEESQRQVAASVGIYTPWCLRIYDVVVLWLLNRLAWKCSTSGVLLPLFKSALGKRHLDIGVGTGYFPAHALLEHHDSSEDSCCEMMTLVDLNRNTLHLASRRIRQATSRVQVTTVLADVLSPPLPLAGDVYDSISLFYLLHCLPGPPETKIRAVTDAVAPLLSPGGTVVGATILGTGSRMNWLARALMAFYNWYGIFGNARDSQDVLSAGLKRRFHEVDVCGRCPKSNVGGRFYLSLTHHCTRRVTRQHRNLAQYSGRLSQRRHGEGYLVPVDPLPASSHKWYKIIGTPLGRVLTWVGACILCHDQVRGFVYR</sequence>
<evidence type="ECO:0000313" key="3">
    <source>
        <dbReference type="Proteomes" id="UP000037136"/>
    </source>
</evidence>
<dbReference type="STRING" id="268505.A0A2A9PET1"/>
<dbReference type="EMBL" id="LAZP02000202">
    <property type="protein sequence ID" value="PFH59397.1"/>
    <property type="molecule type" value="Genomic_DNA"/>
</dbReference>
<proteinExistence type="predicted"/>
<dbReference type="AlphaFoldDB" id="A0A2A9PET1"/>
<name>A0A2A9PET1_OPHUN</name>
<feature type="domain" description="Methyltransferase type 12" evidence="1">
    <location>
        <begin position="72"/>
        <end position="182"/>
    </location>
</feature>
<evidence type="ECO:0000259" key="1">
    <source>
        <dbReference type="Pfam" id="PF08242"/>
    </source>
</evidence>
<dbReference type="Gene3D" id="3.40.50.150">
    <property type="entry name" value="Vaccinia Virus protein VP39"/>
    <property type="match status" value="1"/>
</dbReference>
<dbReference type="SUPFAM" id="SSF53335">
    <property type="entry name" value="S-adenosyl-L-methionine-dependent methyltransferases"/>
    <property type="match status" value="1"/>
</dbReference>
<gene>
    <name evidence="2" type="ORF">XA68_12427</name>
</gene>
<dbReference type="OrthoDB" id="10061782at2759"/>
<dbReference type="InterPro" id="IPR029063">
    <property type="entry name" value="SAM-dependent_MTases_sf"/>
</dbReference>
<protein>
    <recommendedName>
        <fullName evidence="1">Methyltransferase type 12 domain-containing protein</fullName>
    </recommendedName>
</protein>
<accession>A0A2A9PET1</accession>
<dbReference type="Proteomes" id="UP000037136">
    <property type="component" value="Unassembled WGS sequence"/>
</dbReference>
<organism evidence="2 3">
    <name type="scientific">Ophiocordyceps unilateralis</name>
    <name type="common">Zombie-ant fungus</name>
    <name type="synonym">Torrubia unilateralis</name>
    <dbReference type="NCBI Taxonomy" id="268505"/>
    <lineage>
        <taxon>Eukaryota</taxon>
        <taxon>Fungi</taxon>
        <taxon>Dikarya</taxon>
        <taxon>Ascomycota</taxon>
        <taxon>Pezizomycotina</taxon>
        <taxon>Sordariomycetes</taxon>
        <taxon>Hypocreomycetidae</taxon>
        <taxon>Hypocreales</taxon>
        <taxon>Ophiocordycipitaceae</taxon>
        <taxon>Ophiocordyceps</taxon>
    </lineage>
</organism>
<dbReference type="CDD" id="cd02440">
    <property type="entry name" value="AdoMet_MTases"/>
    <property type="match status" value="1"/>
</dbReference>
<reference evidence="2 3" key="1">
    <citation type="journal article" date="2015" name="BMC Genomics">
        <title>Gene expression during zombie ant biting behavior reflects the complexity underlying fungal parasitic behavioral manipulation.</title>
        <authorList>
            <person name="de Bekker C."/>
            <person name="Ohm R.A."/>
            <person name="Loreto R.G."/>
            <person name="Sebastian A."/>
            <person name="Albert I."/>
            <person name="Merrow M."/>
            <person name="Brachmann A."/>
            <person name="Hughes D.P."/>
        </authorList>
    </citation>
    <scope>NUCLEOTIDE SEQUENCE [LARGE SCALE GENOMIC DNA]</scope>
    <source>
        <strain evidence="2 3">SC16a</strain>
    </source>
</reference>
<keyword evidence="3" id="KW-1185">Reference proteome</keyword>
<evidence type="ECO:0000313" key="2">
    <source>
        <dbReference type="EMBL" id="PFH59397.1"/>
    </source>
</evidence>
<comment type="caution">
    <text evidence="2">The sequence shown here is derived from an EMBL/GenBank/DDBJ whole genome shotgun (WGS) entry which is preliminary data.</text>
</comment>
<dbReference type="Pfam" id="PF08242">
    <property type="entry name" value="Methyltransf_12"/>
    <property type="match status" value="1"/>
</dbReference>
<reference evidence="2 3" key="2">
    <citation type="journal article" date="2017" name="Sci. Rep.">
        <title>Ant-infecting Ophiocordyceps genomes reveal a high diversity of potential behavioral manipulation genes and a possible major role for enterotoxins.</title>
        <authorList>
            <person name="de Bekker C."/>
            <person name="Ohm R.A."/>
            <person name="Evans H.C."/>
            <person name="Brachmann A."/>
            <person name="Hughes D.P."/>
        </authorList>
    </citation>
    <scope>NUCLEOTIDE SEQUENCE [LARGE SCALE GENOMIC DNA]</scope>
    <source>
        <strain evidence="2 3">SC16a</strain>
    </source>
</reference>
<dbReference type="InterPro" id="IPR013217">
    <property type="entry name" value="Methyltransf_12"/>
</dbReference>